<dbReference type="EMBL" id="GL833155">
    <property type="protein sequence ID" value="EGB04147.1"/>
    <property type="molecule type" value="Genomic_DNA"/>
</dbReference>
<dbReference type="GO" id="GO:0007091">
    <property type="term" value="P:metaphase/anaphase transition of mitotic cell cycle"/>
    <property type="evidence" value="ECO:0007669"/>
    <property type="project" value="TreeGrafter"/>
</dbReference>
<feature type="domain" description="Cullin family profile" evidence="7">
    <location>
        <begin position="377"/>
        <end position="567"/>
    </location>
</feature>
<evidence type="ECO:0000256" key="6">
    <source>
        <dbReference type="PROSITE-ProRule" id="PRU00330"/>
    </source>
</evidence>
<dbReference type="InterPro" id="IPR036388">
    <property type="entry name" value="WH-like_DNA-bd_sf"/>
</dbReference>
<dbReference type="PANTHER" id="PTHR45957:SF1">
    <property type="entry name" value="ANAPHASE-PROMOTING COMPLEX SUBUNIT 2"/>
    <property type="match status" value="1"/>
</dbReference>
<dbReference type="InParanoid" id="F0YL58"/>
<evidence type="ECO:0000256" key="5">
    <source>
        <dbReference type="ARBA" id="ARBA00023306"/>
    </source>
</evidence>
<dbReference type="InterPro" id="IPR014786">
    <property type="entry name" value="ANAPC2_C"/>
</dbReference>
<evidence type="ECO:0000256" key="2">
    <source>
        <dbReference type="ARBA" id="ARBA00022618"/>
    </source>
</evidence>
<evidence type="ECO:0000256" key="4">
    <source>
        <dbReference type="ARBA" id="ARBA00022786"/>
    </source>
</evidence>
<evidence type="ECO:0000259" key="7">
    <source>
        <dbReference type="PROSITE" id="PS50069"/>
    </source>
</evidence>
<dbReference type="PANTHER" id="PTHR45957">
    <property type="entry name" value="ANAPHASE-PROMOTING COMPLEX SUBUNIT 2"/>
    <property type="match status" value="1"/>
</dbReference>
<dbReference type="PROSITE" id="PS50069">
    <property type="entry name" value="CULLIN_2"/>
    <property type="match status" value="1"/>
</dbReference>
<organism evidence="9">
    <name type="scientific">Aureococcus anophagefferens</name>
    <name type="common">Harmful bloom alga</name>
    <dbReference type="NCBI Taxonomy" id="44056"/>
    <lineage>
        <taxon>Eukaryota</taxon>
        <taxon>Sar</taxon>
        <taxon>Stramenopiles</taxon>
        <taxon>Ochrophyta</taxon>
        <taxon>Pelagophyceae</taxon>
        <taxon>Pelagomonadales</taxon>
        <taxon>Pelagomonadaceae</taxon>
        <taxon>Aureococcus</taxon>
    </lineage>
</organism>
<gene>
    <name evidence="8" type="ORF">AURANDRAFT_39152</name>
</gene>
<dbReference type="InterPro" id="IPR016158">
    <property type="entry name" value="Cullin_homology"/>
</dbReference>
<keyword evidence="2" id="KW-0132">Cell division</keyword>
<dbReference type="SUPFAM" id="SSF75632">
    <property type="entry name" value="Cullin homology domain"/>
    <property type="match status" value="1"/>
</dbReference>
<dbReference type="SMART" id="SM00182">
    <property type="entry name" value="CULLIN"/>
    <property type="match status" value="1"/>
</dbReference>
<accession>F0YL58</accession>
<dbReference type="OrthoDB" id="5581181at2759"/>
<dbReference type="RefSeq" id="XP_009041133.1">
    <property type="nucleotide sequence ID" value="XM_009042885.1"/>
</dbReference>
<dbReference type="Gene3D" id="1.20.1310.10">
    <property type="entry name" value="Cullin Repeats"/>
    <property type="match status" value="1"/>
</dbReference>
<evidence type="ECO:0000256" key="3">
    <source>
        <dbReference type="ARBA" id="ARBA00022776"/>
    </source>
</evidence>
<keyword evidence="3" id="KW-0498">Mitosis</keyword>
<dbReference type="InterPro" id="IPR036390">
    <property type="entry name" value="WH_DNA-bd_sf"/>
</dbReference>
<proteinExistence type="inferred from homology"/>
<dbReference type="eggNOG" id="KOG2165">
    <property type="taxonomic scope" value="Eukaryota"/>
</dbReference>
<dbReference type="GO" id="GO:0006511">
    <property type="term" value="P:ubiquitin-dependent protein catabolic process"/>
    <property type="evidence" value="ECO:0007669"/>
    <property type="project" value="InterPro"/>
</dbReference>
<dbReference type="InterPro" id="IPR036317">
    <property type="entry name" value="Cullin_homology_sf"/>
</dbReference>
<dbReference type="Pfam" id="PF25773">
    <property type="entry name" value="TPR_ANAPC2"/>
    <property type="match status" value="1"/>
</dbReference>
<dbReference type="OMA" id="AAKWQES"/>
<keyword evidence="5" id="KW-0131">Cell cycle</keyword>
<dbReference type="GO" id="GO:0031625">
    <property type="term" value="F:ubiquitin protein ligase binding"/>
    <property type="evidence" value="ECO:0007669"/>
    <property type="project" value="InterPro"/>
</dbReference>
<dbReference type="InterPro" id="IPR044554">
    <property type="entry name" value="ANAPC2"/>
</dbReference>
<dbReference type="KEGG" id="aaf:AURANDRAFT_39152"/>
<comment type="similarity">
    <text evidence="6">Belongs to the cullin family.</text>
</comment>
<protein>
    <recommendedName>
        <fullName evidence="1">Anaphase-promoting complex subunit 2</fullName>
    </recommendedName>
</protein>
<dbReference type="GO" id="GO:0070979">
    <property type="term" value="P:protein K11-linked ubiquitination"/>
    <property type="evidence" value="ECO:0007669"/>
    <property type="project" value="TreeGrafter"/>
</dbReference>
<dbReference type="InterPro" id="IPR059120">
    <property type="entry name" value="Cullin-like_AB"/>
</dbReference>
<dbReference type="GO" id="GO:0051301">
    <property type="term" value="P:cell division"/>
    <property type="evidence" value="ECO:0007669"/>
    <property type="project" value="UniProtKB-KW"/>
</dbReference>
<evidence type="ECO:0000313" key="8">
    <source>
        <dbReference type="EMBL" id="EGB04147.1"/>
    </source>
</evidence>
<dbReference type="SMART" id="SM01013">
    <property type="entry name" value="APC2"/>
    <property type="match status" value="1"/>
</dbReference>
<evidence type="ECO:0000313" key="9">
    <source>
        <dbReference type="Proteomes" id="UP000002729"/>
    </source>
</evidence>
<dbReference type="Gene3D" id="3.30.230.130">
    <property type="entry name" value="Cullin, Chain C, Domain 2"/>
    <property type="match status" value="1"/>
</dbReference>
<dbReference type="AlphaFoldDB" id="F0YL58"/>
<dbReference type="Proteomes" id="UP000002729">
    <property type="component" value="Unassembled WGS sequence"/>
</dbReference>
<sequence length="686" mass="78028">MSACGAKRAAASFWCNCGLSIETSKQRKSNSLAHRIVRATETARTSLQRLSASSGDRKTLATCDYFAALIFAHAPNEFIICIEDMIEDSLTEVHDSFFSGDDLSDLGSAMQPISSKVFVSFWNSIQELQWCHFFDETVHKVFYRGIERCVFGLCSAKYDSPMTEILDRWKELVLLPWLRVIEGRRLEGQCKCAKGRGIESLTGLVNLVIDENYVRARINELYDIIADFPESMCAVNELRATLSRTQQHQLLARSLRSTLQRRLLHSGANSSQIIDVYISTIKVLRILDPRDILLDVVARPVRVYLQRRKDTVRCIVANLTDELSGELYEELHRIDAPQVDYVGDSEDEIAEAGIDWAPRSNKSRLANSSSVGDILSMLISIYGTKEIFVNEYRFMLADKLIAKTGLYETARELKNLELLKFRFGDASLHHCEIMLRDVEDSKRLNKHVSSEFLQATVVSQVFWPPLSDDVITIHPRMAGQVDLSLRSFAEMYNALKAPRKLVWKKQVGLARLKLDFDAGISKVFDVSLIHATIIMHFHDCDMNTLQDLVAATSIPESLMQKKIAFWINHGVIEEIAPRVYAISSQYFNTDLSNFNPATLDEEHLYTSTHSARSVPDDHGLCSQYILGLLTNLGLLPFLRIHDLLRVLMSRDNISSRRLSRVLEQMCIRHEIEYSRGLYKLTRRDSA</sequence>
<dbReference type="SUPFAM" id="SSF46785">
    <property type="entry name" value="Winged helix' DNA-binding domain"/>
    <property type="match status" value="1"/>
</dbReference>
<dbReference type="Pfam" id="PF08672">
    <property type="entry name" value="ANAPC2"/>
    <property type="match status" value="1"/>
</dbReference>
<evidence type="ECO:0000256" key="1">
    <source>
        <dbReference type="ARBA" id="ARBA00016068"/>
    </source>
</evidence>
<name>F0YL58_AURAN</name>
<reference evidence="8 9" key="1">
    <citation type="journal article" date="2011" name="Proc. Natl. Acad. Sci. U.S.A.">
        <title>Niche of harmful alga Aureococcus anophagefferens revealed through ecogenomics.</title>
        <authorList>
            <person name="Gobler C.J."/>
            <person name="Berry D.L."/>
            <person name="Dyhrman S.T."/>
            <person name="Wilhelm S.W."/>
            <person name="Salamov A."/>
            <person name="Lobanov A.V."/>
            <person name="Zhang Y."/>
            <person name="Collier J.L."/>
            <person name="Wurch L.L."/>
            <person name="Kustka A.B."/>
            <person name="Dill B.D."/>
            <person name="Shah M."/>
            <person name="VerBerkmoes N.C."/>
            <person name="Kuo A."/>
            <person name="Terry A."/>
            <person name="Pangilinan J."/>
            <person name="Lindquist E.A."/>
            <person name="Lucas S."/>
            <person name="Paulsen I.T."/>
            <person name="Hattenrath-Lehmann T.K."/>
            <person name="Talmage S.C."/>
            <person name="Walker E.A."/>
            <person name="Koch F."/>
            <person name="Burson A.M."/>
            <person name="Marcoval M.A."/>
            <person name="Tang Y.Z."/>
            <person name="Lecleir G.R."/>
            <person name="Coyne K.J."/>
            <person name="Berg G.M."/>
            <person name="Bertrand E.M."/>
            <person name="Saito M.A."/>
            <person name="Gladyshev V.N."/>
            <person name="Grigoriev I.V."/>
        </authorList>
    </citation>
    <scope>NUCLEOTIDE SEQUENCE [LARGE SCALE GENOMIC DNA]</scope>
    <source>
        <strain evidence="9">CCMP 1984</strain>
    </source>
</reference>
<dbReference type="GeneID" id="20221948"/>
<dbReference type="Gene3D" id="1.10.10.10">
    <property type="entry name" value="Winged helix-like DNA-binding domain superfamily/Winged helix DNA-binding domain"/>
    <property type="match status" value="1"/>
</dbReference>
<dbReference type="InterPro" id="IPR057975">
    <property type="entry name" value="TPR_ANAPC2"/>
</dbReference>
<keyword evidence="4" id="KW-0833">Ubl conjugation pathway</keyword>
<keyword evidence="9" id="KW-1185">Reference proteome</keyword>
<dbReference type="GO" id="GO:0005680">
    <property type="term" value="C:anaphase-promoting complex"/>
    <property type="evidence" value="ECO:0007669"/>
    <property type="project" value="TreeGrafter"/>
</dbReference>
<dbReference type="Pfam" id="PF26557">
    <property type="entry name" value="Cullin_AB"/>
    <property type="match status" value="1"/>
</dbReference>